<protein>
    <recommendedName>
        <fullName evidence="4">DUF1700 domain-containing protein</fullName>
    </recommendedName>
</protein>
<organism evidence="2 3">
    <name type="scientific">Roseateles asaccharophilus</name>
    <dbReference type="NCBI Taxonomy" id="582607"/>
    <lineage>
        <taxon>Bacteria</taxon>
        <taxon>Pseudomonadati</taxon>
        <taxon>Pseudomonadota</taxon>
        <taxon>Betaproteobacteria</taxon>
        <taxon>Burkholderiales</taxon>
        <taxon>Sphaerotilaceae</taxon>
        <taxon>Roseateles</taxon>
    </lineage>
</organism>
<proteinExistence type="predicted"/>
<evidence type="ECO:0008006" key="4">
    <source>
        <dbReference type="Google" id="ProtNLM"/>
    </source>
</evidence>
<accession>A0ABU2AEP9</accession>
<reference evidence="2 3" key="1">
    <citation type="submission" date="2023-07" db="EMBL/GenBank/DDBJ databases">
        <title>Sorghum-associated microbial communities from plants grown in Nebraska, USA.</title>
        <authorList>
            <person name="Schachtman D."/>
        </authorList>
    </citation>
    <scope>NUCLEOTIDE SEQUENCE [LARGE SCALE GENOMIC DNA]</scope>
    <source>
        <strain evidence="2 3">BE316</strain>
    </source>
</reference>
<gene>
    <name evidence="2" type="ORF">J2X21_004853</name>
</gene>
<evidence type="ECO:0000313" key="3">
    <source>
        <dbReference type="Proteomes" id="UP001180825"/>
    </source>
</evidence>
<feature type="transmembrane region" description="Helical" evidence="1">
    <location>
        <begin position="157"/>
        <end position="177"/>
    </location>
</feature>
<keyword evidence="1" id="KW-0812">Transmembrane</keyword>
<sequence>MDTRQRIQRYSQELATYLAPLDPADAAEVIREIEGHVLDVLEQSERSGQLVQLENVLAGFGEPRELAARYVSHVLAGTPPPRGFRAIQTVRRGVTRGLYGSMAAFGYGLALCFLSLAVVKLLGQGSVGLWATPGGESVVIGFTGAPHPDQAELLGPLFAPVALALAAAIGLLTRRVLQVLSRSLR</sequence>
<keyword evidence="1" id="KW-0472">Membrane</keyword>
<feature type="transmembrane region" description="Helical" evidence="1">
    <location>
        <begin position="98"/>
        <end position="119"/>
    </location>
</feature>
<evidence type="ECO:0000256" key="1">
    <source>
        <dbReference type="SAM" id="Phobius"/>
    </source>
</evidence>
<keyword evidence="1" id="KW-1133">Transmembrane helix</keyword>
<dbReference type="EMBL" id="JAVDXV010000011">
    <property type="protein sequence ID" value="MDR7335686.1"/>
    <property type="molecule type" value="Genomic_DNA"/>
</dbReference>
<dbReference type="Pfam" id="PF22564">
    <property type="entry name" value="HAAS"/>
    <property type="match status" value="1"/>
</dbReference>
<evidence type="ECO:0000313" key="2">
    <source>
        <dbReference type="EMBL" id="MDR7335686.1"/>
    </source>
</evidence>
<name>A0ABU2AEP9_9BURK</name>
<dbReference type="RefSeq" id="WP_310332690.1">
    <property type="nucleotide sequence ID" value="NZ_JAVDXV010000011.1"/>
</dbReference>
<keyword evidence="3" id="KW-1185">Reference proteome</keyword>
<dbReference type="Proteomes" id="UP001180825">
    <property type="component" value="Unassembled WGS sequence"/>
</dbReference>
<comment type="caution">
    <text evidence="2">The sequence shown here is derived from an EMBL/GenBank/DDBJ whole genome shotgun (WGS) entry which is preliminary data.</text>
</comment>